<evidence type="ECO:0000313" key="3">
    <source>
        <dbReference type="Proteomes" id="UP001576762"/>
    </source>
</evidence>
<gene>
    <name evidence="2" type="ORF">ACE05E_16055</name>
</gene>
<keyword evidence="1" id="KW-1133">Transmembrane helix</keyword>
<dbReference type="Proteomes" id="UP001576762">
    <property type="component" value="Unassembled WGS sequence"/>
</dbReference>
<evidence type="ECO:0000313" key="2">
    <source>
        <dbReference type="EMBL" id="MFB2716996.1"/>
    </source>
</evidence>
<keyword evidence="3" id="KW-1185">Reference proteome</keyword>
<dbReference type="EMBL" id="JBHFLD010000025">
    <property type="protein sequence ID" value="MFB2716996.1"/>
    <property type="molecule type" value="Genomic_DNA"/>
</dbReference>
<name>A0ABV4W9X0_9GAMM</name>
<sequence length="138" mass="14045">MYPEQSIHNQAGAGLPVALFVITVLALLVIGMAQLQQSSSNAVSLQIQSQRAFFSAESGAQLAVADVLYGGRSCPASWVLNFTEASLSSCSALLACSAEDASGGTGGSGGDTLYTITSRGVCGSGADAAERVLEVRVR</sequence>
<reference evidence="2 3" key="1">
    <citation type="submission" date="2024-09" db="EMBL/GenBank/DDBJ databases">
        <title>Draft genome sequences of 6 high pH adapted Marinobacter shengliensis sp. isolated from Mariana forearc serpentinite mud volcanoes.</title>
        <authorList>
            <person name="Elkassas S."/>
            <person name="Serres M."/>
            <person name="Michael N."/>
            <person name="Amina P."/>
            <person name="Teodora Z."/>
            <person name="Julie H."/>
        </authorList>
    </citation>
    <scope>NUCLEOTIDE SEQUENCE [LARGE SCALE GENOMIC DNA]</scope>
    <source>
        <strain evidence="2 3">EB4</strain>
    </source>
</reference>
<evidence type="ECO:0008006" key="4">
    <source>
        <dbReference type="Google" id="ProtNLM"/>
    </source>
</evidence>
<protein>
    <recommendedName>
        <fullName evidence="4">MSHA biogenesis protein MshP</fullName>
    </recommendedName>
</protein>
<comment type="caution">
    <text evidence="2">The sequence shown here is derived from an EMBL/GenBank/DDBJ whole genome shotgun (WGS) entry which is preliminary data.</text>
</comment>
<feature type="transmembrane region" description="Helical" evidence="1">
    <location>
        <begin position="12"/>
        <end position="33"/>
    </location>
</feature>
<evidence type="ECO:0000256" key="1">
    <source>
        <dbReference type="SAM" id="Phobius"/>
    </source>
</evidence>
<organism evidence="2 3">
    <name type="scientific">Marinobacter shengliensis</name>
    <dbReference type="NCBI Taxonomy" id="1389223"/>
    <lineage>
        <taxon>Bacteria</taxon>
        <taxon>Pseudomonadati</taxon>
        <taxon>Pseudomonadota</taxon>
        <taxon>Gammaproteobacteria</taxon>
        <taxon>Pseudomonadales</taxon>
        <taxon>Marinobacteraceae</taxon>
        <taxon>Marinobacter</taxon>
    </lineage>
</organism>
<dbReference type="RefSeq" id="WP_374815325.1">
    <property type="nucleotide sequence ID" value="NZ_JBHFLD010000025.1"/>
</dbReference>
<keyword evidence="1" id="KW-0812">Transmembrane</keyword>
<accession>A0ABV4W9X0</accession>
<keyword evidence="1" id="KW-0472">Membrane</keyword>
<proteinExistence type="predicted"/>